<dbReference type="CDD" id="cd03801">
    <property type="entry name" value="GT4_PimA-like"/>
    <property type="match status" value="1"/>
</dbReference>
<evidence type="ECO:0000256" key="1">
    <source>
        <dbReference type="ARBA" id="ARBA00022679"/>
    </source>
</evidence>
<gene>
    <name evidence="4" type="ORF">DW753_10890</name>
    <name evidence="3" type="ORF">DWY38_02400</name>
</gene>
<dbReference type="Gene3D" id="3.40.50.2000">
    <property type="entry name" value="Glycogen Phosphorylase B"/>
    <property type="match status" value="2"/>
</dbReference>
<name>A0A395V271_9FIRM</name>
<dbReference type="PANTHER" id="PTHR46401">
    <property type="entry name" value="GLYCOSYLTRANSFERASE WBBK-RELATED"/>
    <property type="match status" value="1"/>
</dbReference>
<dbReference type="GO" id="GO:0016757">
    <property type="term" value="F:glycosyltransferase activity"/>
    <property type="evidence" value="ECO:0007669"/>
    <property type="project" value="InterPro"/>
</dbReference>
<evidence type="ECO:0000313" key="3">
    <source>
        <dbReference type="EMBL" id="RGR57232.1"/>
    </source>
</evidence>
<dbReference type="GO" id="GO:0009103">
    <property type="term" value="P:lipopolysaccharide biosynthetic process"/>
    <property type="evidence" value="ECO:0007669"/>
    <property type="project" value="TreeGrafter"/>
</dbReference>
<evidence type="ECO:0000313" key="4">
    <source>
        <dbReference type="EMBL" id="RHE31287.1"/>
    </source>
</evidence>
<dbReference type="EMBL" id="QSKC01000014">
    <property type="protein sequence ID" value="RHE31287.1"/>
    <property type="molecule type" value="Genomic_DNA"/>
</dbReference>
<reference evidence="5 6" key="1">
    <citation type="submission" date="2018-08" db="EMBL/GenBank/DDBJ databases">
        <title>A genome reference for cultivated species of the human gut microbiota.</title>
        <authorList>
            <person name="Zou Y."/>
            <person name="Xue W."/>
            <person name="Luo G."/>
        </authorList>
    </citation>
    <scope>NUCLEOTIDE SEQUENCE [LARGE SCALE GENOMIC DNA]</scope>
    <source>
        <strain evidence="3 5">AF25-15</strain>
        <strain evidence="4 6">AM29-10</strain>
    </source>
</reference>
<dbReference type="PANTHER" id="PTHR46401:SF2">
    <property type="entry name" value="GLYCOSYLTRANSFERASE WBBK-RELATED"/>
    <property type="match status" value="1"/>
</dbReference>
<dbReference type="Proteomes" id="UP000285290">
    <property type="component" value="Unassembled WGS sequence"/>
</dbReference>
<evidence type="ECO:0000259" key="2">
    <source>
        <dbReference type="Pfam" id="PF00534"/>
    </source>
</evidence>
<dbReference type="Proteomes" id="UP000266066">
    <property type="component" value="Unassembled WGS sequence"/>
</dbReference>
<evidence type="ECO:0000313" key="5">
    <source>
        <dbReference type="Proteomes" id="UP000266066"/>
    </source>
</evidence>
<organism evidence="3 5">
    <name type="scientific">Agathobacter rectalis</name>
    <dbReference type="NCBI Taxonomy" id="39491"/>
    <lineage>
        <taxon>Bacteria</taxon>
        <taxon>Bacillati</taxon>
        <taxon>Bacillota</taxon>
        <taxon>Clostridia</taxon>
        <taxon>Lachnospirales</taxon>
        <taxon>Lachnospiraceae</taxon>
        <taxon>Agathobacter</taxon>
    </lineage>
</organism>
<proteinExistence type="predicted"/>
<sequence length="369" mass="42180">MKKIRFLTLHPAGTDVDLTKDEGQIPYTLCSNYPIDAKIVSCHINNETANLNAVPGLIVEHIPYIINNAVSGLLYLILNSKKIDWLNIYFAGRQAYIWTKVFKKLNNKGKVYLKLDMDFRSSDLYDKNKREKNIFSKCTEAVDLVSVESEALKNRIQKYTSKEIIVIGNGISKPKFYTNIKQSKENTFLTVARLGTKQKATDILLQGFAKTADMHNWNLKLIGTIDDNFRKYITSFFVQYPNLKERIQFLGPINDRERLYNEYCKAKVFVLPSRWESYGISCAEAVSCGCRLILTNTIPPAKEMTNGEKFGKIIEVNSVDALGDALLKESSLQVTYDDIDEMVNYANIQFSWDEICGKLYKNMKSEESL</sequence>
<dbReference type="AlphaFoldDB" id="A0A395V271"/>
<dbReference type="InterPro" id="IPR001296">
    <property type="entry name" value="Glyco_trans_1"/>
</dbReference>
<dbReference type="RefSeq" id="WP_117997746.1">
    <property type="nucleotide sequence ID" value="NZ_QRUJ01000001.1"/>
</dbReference>
<dbReference type="EMBL" id="QRUJ01000001">
    <property type="protein sequence ID" value="RGR57232.1"/>
    <property type="molecule type" value="Genomic_DNA"/>
</dbReference>
<dbReference type="SUPFAM" id="SSF53756">
    <property type="entry name" value="UDP-Glycosyltransferase/glycogen phosphorylase"/>
    <property type="match status" value="1"/>
</dbReference>
<keyword evidence="1 3" id="KW-0808">Transferase</keyword>
<protein>
    <submittedName>
        <fullName evidence="3">Glycosyltransferase</fullName>
    </submittedName>
</protein>
<accession>A0A395V271</accession>
<dbReference type="Pfam" id="PF00534">
    <property type="entry name" value="Glycos_transf_1"/>
    <property type="match status" value="1"/>
</dbReference>
<evidence type="ECO:0000313" key="6">
    <source>
        <dbReference type="Proteomes" id="UP000285290"/>
    </source>
</evidence>
<comment type="caution">
    <text evidence="3">The sequence shown here is derived from an EMBL/GenBank/DDBJ whole genome shotgun (WGS) entry which is preliminary data.</text>
</comment>
<feature type="domain" description="Glycosyl transferase family 1" evidence="2">
    <location>
        <begin position="181"/>
        <end position="328"/>
    </location>
</feature>